<keyword evidence="5" id="KW-1185">Reference proteome</keyword>
<keyword evidence="2" id="KW-0677">Repeat</keyword>
<evidence type="ECO:0000256" key="1">
    <source>
        <dbReference type="ARBA" id="ARBA00022614"/>
    </source>
</evidence>
<dbReference type="SMART" id="SM00369">
    <property type="entry name" value="LRR_TYP"/>
    <property type="match status" value="2"/>
</dbReference>
<feature type="region of interest" description="Disordered" evidence="3">
    <location>
        <begin position="228"/>
        <end position="254"/>
    </location>
</feature>
<protein>
    <recommendedName>
        <fullName evidence="6">Leucine-rich repeat-domain-containing protein</fullName>
    </recommendedName>
</protein>
<dbReference type="Proteomes" id="UP000193685">
    <property type="component" value="Unassembled WGS sequence"/>
</dbReference>
<organism evidence="4 5">
    <name type="scientific">Protomyces lactucae-debilis</name>
    <dbReference type="NCBI Taxonomy" id="2754530"/>
    <lineage>
        <taxon>Eukaryota</taxon>
        <taxon>Fungi</taxon>
        <taxon>Dikarya</taxon>
        <taxon>Ascomycota</taxon>
        <taxon>Taphrinomycotina</taxon>
        <taxon>Taphrinomycetes</taxon>
        <taxon>Taphrinales</taxon>
        <taxon>Protomycetaceae</taxon>
        <taxon>Protomyces</taxon>
    </lineage>
</organism>
<dbReference type="PROSITE" id="PS51450">
    <property type="entry name" value="LRR"/>
    <property type="match status" value="1"/>
</dbReference>
<dbReference type="RefSeq" id="XP_040722091.1">
    <property type="nucleotide sequence ID" value="XM_040871830.1"/>
</dbReference>
<dbReference type="GO" id="GO:0005737">
    <property type="term" value="C:cytoplasm"/>
    <property type="evidence" value="ECO:0007669"/>
    <property type="project" value="TreeGrafter"/>
</dbReference>
<gene>
    <name evidence="4" type="ORF">BCR37DRAFT_401319</name>
</gene>
<dbReference type="PANTHER" id="PTHR48051">
    <property type="match status" value="1"/>
</dbReference>
<dbReference type="AlphaFoldDB" id="A0A1Y2ESU2"/>
<dbReference type="EMBL" id="MCFI01000029">
    <property type="protein sequence ID" value="ORY74617.1"/>
    <property type="molecule type" value="Genomic_DNA"/>
</dbReference>
<evidence type="ECO:0008006" key="6">
    <source>
        <dbReference type="Google" id="ProtNLM"/>
    </source>
</evidence>
<dbReference type="OrthoDB" id="1517790at2759"/>
<feature type="compositionally biased region" description="Polar residues" evidence="3">
    <location>
        <begin position="26"/>
        <end position="41"/>
    </location>
</feature>
<dbReference type="SUPFAM" id="SSF52058">
    <property type="entry name" value="L domain-like"/>
    <property type="match status" value="1"/>
</dbReference>
<dbReference type="InterPro" id="IPR003591">
    <property type="entry name" value="Leu-rich_rpt_typical-subtyp"/>
</dbReference>
<name>A0A1Y2ESU2_PROLT</name>
<comment type="caution">
    <text evidence="4">The sequence shown here is derived from an EMBL/GenBank/DDBJ whole genome shotgun (WGS) entry which is preliminary data.</text>
</comment>
<dbReference type="InterPro" id="IPR001611">
    <property type="entry name" value="Leu-rich_rpt"/>
</dbReference>
<dbReference type="GeneID" id="63788429"/>
<evidence type="ECO:0000256" key="3">
    <source>
        <dbReference type="SAM" id="MobiDB-lite"/>
    </source>
</evidence>
<dbReference type="OMA" id="ATREEHW"/>
<evidence type="ECO:0000313" key="4">
    <source>
        <dbReference type="EMBL" id="ORY74617.1"/>
    </source>
</evidence>
<dbReference type="InterPro" id="IPR032675">
    <property type="entry name" value="LRR_dom_sf"/>
</dbReference>
<keyword evidence="1" id="KW-0433">Leucine-rich repeat</keyword>
<evidence type="ECO:0000256" key="2">
    <source>
        <dbReference type="ARBA" id="ARBA00022737"/>
    </source>
</evidence>
<dbReference type="Gene3D" id="3.80.10.10">
    <property type="entry name" value="Ribonuclease Inhibitor"/>
    <property type="match status" value="1"/>
</dbReference>
<accession>A0A1Y2ESU2</accession>
<reference evidence="4 5" key="1">
    <citation type="submission" date="2016-07" db="EMBL/GenBank/DDBJ databases">
        <title>Pervasive Adenine N6-methylation of Active Genes in Fungi.</title>
        <authorList>
            <consortium name="DOE Joint Genome Institute"/>
            <person name="Mondo S.J."/>
            <person name="Dannebaum R.O."/>
            <person name="Kuo R.C."/>
            <person name="Labutti K."/>
            <person name="Haridas S."/>
            <person name="Kuo A."/>
            <person name="Salamov A."/>
            <person name="Ahrendt S.R."/>
            <person name="Lipzen A."/>
            <person name="Sullivan W."/>
            <person name="Andreopoulos W.B."/>
            <person name="Clum A."/>
            <person name="Lindquist E."/>
            <person name="Daum C."/>
            <person name="Ramamoorthy G.K."/>
            <person name="Gryganskyi A."/>
            <person name="Culley D."/>
            <person name="Magnuson J.K."/>
            <person name="James T.Y."/>
            <person name="O'Malley M.A."/>
            <person name="Stajich J.E."/>
            <person name="Spatafora J.W."/>
            <person name="Visel A."/>
            <person name="Grigoriev I.V."/>
        </authorList>
    </citation>
    <scope>NUCLEOTIDE SEQUENCE [LARGE SCALE GENOMIC DNA]</scope>
    <source>
        <strain evidence="4 5">12-1054</strain>
    </source>
</reference>
<dbReference type="PANTHER" id="PTHR48051:SF1">
    <property type="entry name" value="RAS SUPPRESSOR PROTEIN 1"/>
    <property type="match status" value="1"/>
</dbReference>
<feature type="region of interest" description="Disordered" evidence="3">
    <location>
        <begin position="26"/>
        <end position="52"/>
    </location>
</feature>
<sequence>MAQRGLLPFSTLIAREQDNEQLSSFRYSGNHFSSDVPSSDIQNDEDWTPRPSRKRTFAAYSSDTEELSLSQSANPAAARYQRAKRRSLALERAVAPNLFQSQVVQNVVNEAIENGKTHVDLSQRNLTVLPDVISDLNLLVSASQGISMKPQLRLFLSRNRLKTLPESLFELKELEFLSLSGNKLKTLSSSIGKLKNLVSLNVGLNQIEFLPASLLTLPKLEQLVFECSESPPSPAKSQPSQRKRRKPTLDAPPRSIRLSRRAKSNARVPTLYEYSLRSIRGNPACFAWFKDIYENYDLERFLVPLENRSFCDTCGIGMHDVYATREEHWSGFAGADGIPIRRNLCSLTCLEGAPQYEDSDEE</sequence>
<dbReference type="STRING" id="56484.A0A1Y2ESU2"/>
<evidence type="ECO:0000313" key="5">
    <source>
        <dbReference type="Proteomes" id="UP000193685"/>
    </source>
</evidence>
<proteinExistence type="predicted"/>
<dbReference type="InterPro" id="IPR050216">
    <property type="entry name" value="LRR_domain-containing"/>
</dbReference>